<evidence type="ECO:0000313" key="18">
    <source>
        <dbReference type="EMBL" id="GBF34477.1"/>
    </source>
</evidence>
<dbReference type="InterPro" id="IPR001967">
    <property type="entry name" value="Peptidase_S11_N"/>
</dbReference>
<sequence length="424" mass="46576">MDGKTGEVMLTRKILYGVLFTFLTVLYFPAAVQAQPEITAEAGLVMDMRNGQVLFAKNADEPRMYPASTTKILTSLIAIKNCSLDEWVTISDDAVLPGGSAVGLQPGEKLTVRDLLYAVMLSSANDGAAALAEHVAGSVDDFAVLMNKEARNLGAEHSNFKNPHGLPDPEHYTTPRDLAIIARAAMQNPTFRKIVGTYHQRIERNLPHPVNGIPQVDFVNHNRMIWPNSMFSYEGATGVKTGYTVDAGQCIVVSARRGEREMLAVVLKSQGYNIYSDAKALLDYGFTAYSPVELVKSGVKVDSVEVGGGQEKSVTAIAGRSFYYNFPVGANIDVTRKIEKSDRERAPVYREDKVGSLVFYEAGKEIGRVNLLAYSTVEARSFFSWWYVPLALAVIALAFVALRIKIALGRRRIVRRSRTSGAIR</sequence>
<dbReference type="EMBL" id="BFAV01000141">
    <property type="protein sequence ID" value="GBF34477.1"/>
    <property type="molecule type" value="Genomic_DNA"/>
</dbReference>
<name>A0A2L2XDQ1_9FIRM</name>
<dbReference type="Pfam" id="PF00768">
    <property type="entry name" value="Peptidase_S11"/>
    <property type="match status" value="1"/>
</dbReference>
<proteinExistence type="inferred from homology"/>
<keyword evidence="7" id="KW-0732">Signal</keyword>
<feature type="active site" evidence="13">
    <location>
        <position position="123"/>
    </location>
</feature>
<gene>
    <name evidence="18" type="ORF">DCCM_3595</name>
</gene>
<evidence type="ECO:0000256" key="8">
    <source>
        <dbReference type="ARBA" id="ARBA00022801"/>
    </source>
</evidence>
<dbReference type="PANTHER" id="PTHR21581:SF33">
    <property type="entry name" value="D-ALANYL-D-ALANINE CARBOXYPEPTIDASE DACB"/>
    <property type="match status" value="1"/>
</dbReference>
<feature type="binding site" evidence="14">
    <location>
        <position position="240"/>
    </location>
    <ligand>
        <name>substrate</name>
    </ligand>
</feature>
<keyword evidence="16" id="KW-0812">Transmembrane</keyword>
<dbReference type="UniPathway" id="UPA00219"/>
<comment type="catalytic activity">
    <reaction evidence="12">
        <text>Preferential cleavage: (Ac)2-L-Lys-D-Ala-|-D-Ala. Also transpeptidation of peptidyl-alanyl moieties that are N-acyl substituents of D-alanine.</text>
        <dbReference type="EC" id="3.4.16.4"/>
    </reaction>
</comment>
<organism evidence="18 19">
    <name type="scientific">Desulfocucumis palustris</name>
    <dbReference type="NCBI Taxonomy" id="1898651"/>
    <lineage>
        <taxon>Bacteria</taxon>
        <taxon>Bacillati</taxon>
        <taxon>Bacillota</taxon>
        <taxon>Clostridia</taxon>
        <taxon>Eubacteriales</taxon>
        <taxon>Desulfocucumaceae</taxon>
        <taxon>Desulfocucumis</taxon>
    </lineage>
</organism>
<feature type="transmembrane region" description="Helical" evidence="16">
    <location>
        <begin position="385"/>
        <end position="408"/>
    </location>
</feature>
<evidence type="ECO:0000256" key="4">
    <source>
        <dbReference type="ARBA" id="ARBA00012448"/>
    </source>
</evidence>
<dbReference type="SUPFAM" id="SSF69189">
    <property type="entry name" value="Penicillin-binding protein associated domain"/>
    <property type="match status" value="1"/>
</dbReference>
<evidence type="ECO:0000256" key="3">
    <source>
        <dbReference type="ARBA" id="ARBA00007164"/>
    </source>
</evidence>
<evidence type="ECO:0000256" key="1">
    <source>
        <dbReference type="ARBA" id="ARBA00003217"/>
    </source>
</evidence>
<evidence type="ECO:0000256" key="15">
    <source>
        <dbReference type="RuleBase" id="RU004016"/>
    </source>
</evidence>
<comment type="pathway">
    <text evidence="2">Cell wall biogenesis; peptidoglycan biosynthesis.</text>
</comment>
<evidence type="ECO:0000256" key="12">
    <source>
        <dbReference type="ARBA" id="ARBA00034000"/>
    </source>
</evidence>
<evidence type="ECO:0000256" key="5">
    <source>
        <dbReference type="ARBA" id="ARBA00022645"/>
    </source>
</evidence>
<keyword evidence="10" id="KW-0573">Peptidoglycan synthesis</keyword>
<dbReference type="GO" id="GO:0006508">
    <property type="term" value="P:proteolysis"/>
    <property type="evidence" value="ECO:0007669"/>
    <property type="project" value="UniProtKB-KW"/>
</dbReference>
<evidence type="ECO:0000259" key="17">
    <source>
        <dbReference type="SMART" id="SM00936"/>
    </source>
</evidence>
<reference evidence="19" key="1">
    <citation type="submission" date="2018-02" db="EMBL/GenBank/DDBJ databases">
        <title>Genome sequence of Desulfocucumis palustris strain NAW-5.</title>
        <authorList>
            <person name="Watanabe M."/>
            <person name="Kojima H."/>
            <person name="Fukui M."/>
        </authorList>
    </citation>
    <scope>NUCLEOTIDE SEQUENCE [LARGE SCALE GENOMIC DNA]</scope>
    <source>
        <strain evidence="19">NAW-5</strain>
    </source>
</reference>
<dbReference type="SUPFAM" id="SSF56601">
    <property type="entry name" value="beta-lactamase/transpeptidase-like"/>
    <property type="match status" value="1"/>
</dbReference>
<dbReference type="InterPro" id="IPR037167">
    <property type="entry name" value="Peptidase_S11_C_sf"/>
</dbReference>
<feature type="active site" description="Acyl-ester intermediate" evidence="13">
    <location>
        <position position="68"/>
    </location>
</feature>
<evidence type="ECO:0000313" key="19">
    <source>
        <dbReference type="Proteomes" id="UP000239549"/>
    </source>
</evidence>
<keyword evidence="16" id="KW-0472">Membrane</keyword>
<dbReference type="InterPro" id="IPR018044">
    <property type="entry name" value="Peptidase_S11"/>
</dbReference>
<dbReference type="Proteomes" id="UP000239549">
    <property type="component" value="Unassembled WGS sequence"/>
</dbReference>
<dbReference type="OrthoDB" id="9791132at2"/>
<keyword evidence="8" id="KW-0378">Hydrolase</keyword>
<keyword evidence="9" id="KW-0133">Cell shape</keyword>
<dbReference type="InterPro" id="IPR012338">
    <property type="entry name" value="Beta-lactam/transpept-like"/>
</dbReference>
<dbReference type="GO" id="GO:0071555">
    <property type="term" value="P:cell wall organization"/>
    <property type="evidence" value="ECO:0007669"/>
    <property type="project" value="UniProtKB-KW"/>
</dbReference>
<evidence type="ECO:0000256" key="10">
    <source>
        <dbReference type="ARBA" id="ARBA00022984"/>
    </source>
</evidence>
<dbReference type="RefSeq" id="WP_104372728.1">
    <property type="nucleotide sequence ID" value="NZ_BFAV01000141.1"/>
</dbReference>
<accession>A0A2L2XDQ1</accession>
<dbReference type="EC" id="3.4.16.4" evidence="4"/>
<comment type="similarity">
    <text evidence="3 15">Belongs to the peptidase S11 family.</text>
</comment>
<evidence type="ECO:0000256" key="13">
    <source>
        <dbReference type="PIRSR" id="PIRSR618044-1"/>
    </source>
</evidence>
<dbReference type="Gene3D" id="2.60.410.10">
    <property type="entry name" value="D-Ala-D-Ala carboxypeptidase, C-terminal domain"/>
    <property type="match status" value="1"/>
</dbReference>
<dbReference type="PRINTS" id="PR00725">
    <property type="entry name" value="DADACBPTASE1"/>
</dbReference>
<evidence type="ECO:0000256" key="11">
    <source>
        <dbReference type="ARBA" id="ARBA00023316"/>
    </source>
</evidence>
<evidence type="ECO:0000256" key="16">
    <source>
        <dbReference type="SAM" id="Phobius"/>
    </source>
</evidence>
<dbReference type="Gene3D" id="3.40.710.10">
    <property type="entry name" value="DD-peptidase/beta-lactamase superfamily"/>
    <property type="match status" value="1"/>
</dbReference>
<evidence type="ECO:0000256" key="7">
    <source>
        <dbReference type="ARBA" id="ARBA00022729"/>
    </source>
</evidence>
<dbReference type="AlphaFoldDB" id="A0A2L2XDQ1"/>
<keyword evidence="16" id="KW-1133">Transmembrane helix</keyword>
<keyword evidence="6" id="KW-0645">Protease</keyword>
<evidence type="ECO:0000256" key="14">
    <source>
        <dbReference type="PIRSR" id="PIRSR618044-2"/>
    </source>
</evidence>
<evidence type="ECO:0000256" key="2">
    <source>
        <dbReference type="ARBA" id="ARBA00004752"/>
    </source>
</evidence>
<feature type="domain" description="Peptidase S11 D-Ala-D-Ala carboxypeptidase A C-terminal" evidence="17">
    <location>
        <begin position="289"/>
        <end position="379"/>
    </location>
</feature>
<dbReference type="SMART" id="SM00936">
    <property type="entry name" value="PBP5_C"/>
    <property type="match status" value="1"/>
</dbReference>
<dbReference type="InterPro" id="IPR015956">
    <property type="entry name" value="Peniciliin-bd_prot_C_sf"/>
</dbReference>
<dbReference type="GO" id="GO:0008360">
    <property type="term" value="P:regulation of cell shape"/>
    <property type="evidence" value="ECO:0007669"/>
    <property type="project" value="UniProtKB-KW"/>
</dbReference>
<dbReference type="InterPro" id="IPR012907">
    <property type="entry name" value="Peptidase_S11_C"/>
</dbReference>
<protein>
    <recommendedName>
        <fullName evidence="4">serine-type D-Ala-D-Ala carboxypeptidase</fullName>
        <ecNumber evidence="4">3.4.16.4</ecNumber>
    </recommendedName>
</protein>
<dbReference type="Pfam" id="PF07943">
    <property type="entry name" value="PBP5_C"/>
    <property type="match status" value="1"/>
</dbReference>
<keyword evidence="5 18" id="KW-0121">Carboxypeptidase</keyword>
<dbReference type="GO" id="GO:0009252">
    <property type="term" value="P:peptidoglycan biosynthetic process"/>
    <property type="evidence" value="ECO:0007669"/>
    <property type="project" value="UniProtKB-UniPathway"/>
</dbReference>
<comment type="caution">
    <text evidence="18">The sequence shown here is derived from an EMBL/GenBank/DDBJ whole genome shotgun (WGS) entry which is preliminary data.</text>
</comment>
<evidence type="ECO:0000256" key="6">
    <source>
        <dbReference type="ARBA" id="ARBA00022670"/>
    </source>
</evidence>
<dbReference type="PANTHER" id="PTHR21581">
    <property type="entry name" value="D-ALANYL-D-ALANINE CARBOXYPEPTIDASE"/>
    <property type="match status" value="1"/>
</dbReference>
<keyword evidence="11" id="KW-0961">Cell wall biogenesis/degradation</keyword>
<comment type="function">
    <text evidence="1">Removes C-terminal D-alanyl residues from sugar-peptide cell wall precursors.</text>
</comment>
<dbReference type="GO" id="GO:0009002">
    <property type="term" value="F:serine-type D-Ala-D-Ala carboxypeptidase activity"/>
    <property type="evidence" value="ECO:0007669"/>
    <property type="project" value="UniProtKB-EC"/>
</dbReference>
<evidence type="ECO:0000256" key="9">
    <source>
        <dbReference type="ARBA" id="ARBA00022960"/>
    </source>
</evidence>
<keyword evidence="19" id="KW-1185">Reference proteome</keyword>
<feature type="active site" description="Proton acceptor" evidence="13">
    <location>
        <position position="71"/>
    </location>
</feature>